<dbReference type="PROSITE" id="PS51257">
    <property type="entry name" value="PROKAR_LIPOPROTEIN"/>
    <property type="match status" value="1"/>
</dbReference>
<dbReference type="OrthoDB" id="826619at2"/>
<keyword evidence="2" id="KW-1185">Reference proteome</keyword>
<gene>
    <name evidence="1" type="ORF">SAMN05660477_02226</name>
</gene>
<dbReference type="RefSeq" id="WP_079667439.1">
    <property type="nucleotide sequence ID" value="NZ_FUYZ01000007.1"/>
</dbReference>
<dbReference type="InterPro" id="IPR011467">
    <property type="entry name" value="DUF1573"/>
</dbReference>
<evidence type="ECO:0008006" key="3">
    <source>
        <dbReference type="Google" id="ProtNLM"/>
    </source>
</evidence>
<evidence type="ECO:0000313" key="2">
    <source>
        <dbReference type="Proteomes" id="UP000191112"/>
    </source>
</evidence>
<organism evidence="1 2">
    <name type="scientific">Soonwooa buanensis</name>
    <dbReference type="NCBI Taxonomy" id="619805"/>
    <lineage>
        <taxon>Bacteria</taxon>
        <taxon>Pseudomonadati</taxon>
        <taxon>Bacteroidota</taxon>
        <taxon>Flavobacteriia</taxon>
        <taxon>Flavobacteriales</taxon>
        <taxon>Weeksellaceae</taxon>
        <taxon>Chryseobacterium group</taxon>
        <taxon>Soonwooa</taxon>
    </lineage>
</organism>
<sequence>MKRSFKYLTIAAMAISIVACKKKDETTVVEDNSSAVVENQTTPVGVDDHAGHEHATQEDAMLEEAQKNPLTTVALKESDFSFGKIKKGDVVSHVYEITNTGTKPLIISSVKPGCGCTAPDFTKEPILPGKSGKITLKFDSGDFDGNVAKAADVYANVEKAPIRIGFTAEITN</sequence>
<dbReference type="EMBL" id="FUYZ01000007">
    <property type="protein sequence ID" value="SKB98482.1"/>
    <property type="molecule type" value="Genomic_DNA"/>
</dbReference>
<name>A0A1T5FQT4_9FLAO</name>
<dbReference type="AlphaFoldDB" id="A0A1T5FQT4"/>
<protein>
    <recommendedName>
        <fullName evidence="3">DUF1573 domain-containing protein</fullName>
    </recommendedName>
</protein>
<dbReference type="Pfam" id="PF07610">
    <property type="entry name" value="DUF1573"/>
    <property type="match status" value="1"/>
</dbReference>
<dbReference type="Proteomes" id="UP000191112">
    <property type="component" value="Unassembled WGS sequence"/>
</dbReference>
<proteinExistence type="predicted"/>
<accession>A0A1T5FQT4</accession>
<dbReference type="PANTHER" id="PTHR37833:SF1">
    <property type="entry name" value="SIGNAL PEPTIDE PROTEIN"/>
    <property type="match status" value="1"/>
</dbReference>
<dbReference type="Gene3D" id="2.60.40.10">
    <property type="entry name" value="Immunoglobulins"/>
    <property type="match status" value="1"/>
</dbReference>
<evidence type="ECO:0000313" key="1">
    <source>
        <dbReference type="EMBL" id="SKB98482.1"/>
    </source>
</evidence>
<dbReference type="InterPro" id="IPR013783">
    <property type="entry name" value="Ig-like_fold"/>
</dbReference>
<reference evidence="1 2" key="1">
    <citation type="submission" date="2017-02" db="EMBL/GenBank/DDBJ databases">
        <authorList>
            <person name="Peterson S.W."/>
        </authorList>
    </citation>
    <scope>NUCLEOTIDE SEQUENCE [LARGE SCALE GENOMIC DNA]</scope>
    <source>
        <strain evidence="1 2">DSM 22323</strain>
    </source>
</reference>
<dbReference type="PANTHER" id="PTHR37833">
    <property type="entry name" value="LIPOPROTEIN-RELATED"/>
    <property type="match status" value="1"/>
</dbReference>
<dbReference type="STRING" id="619805.SAMN05660477_02226"/>